<dbReference type="EMBL" id="LAVV01000208">
    <property type="protein sequence ID" value="KNZ64535.1"/>
    <property type="molecule type" value="Genomic_DNA"/>
</dbReference>
<dbReference type="AlphaFoldDB" id="A0A0L6VW88"/>
<evidence type="ECO:0000313" key="1">
    <source>
        <dbReference type="EMBL" id="KNZ64535.1"/>
    </source>
</evidence>
<proteinExistence type="predicted"/>
<dbReference type="VEuPathDB" id="FungiDB:VP01_10188g1"/>
<feature type="non-terminal residue" evidence="1">
    <location>
        <position position="1"/>
    </location>
</feature>
<dbReference type="Proteomes" id="UP000037035">
    <property type="component" value="Unassembled WGS sequence"/>
</dbReference>
<protein>
    <submittedName>
        <fullName evidence="1">Uncharacterized protein</fullName>
    </submittedName>
</protein>
<organism evidence="1 2">
    <name type="scientific">Puccinia sorghi</name>
    <dbReference type="NCBI Taxonomy" id="27349"/>
    <lineage>
        <taxon>Eukaryota</taxon>
        <taxon>Fungi</taxon>
        <taxon>Dikarya</taxon>
        <taxon>Basidiomycota</taxon>
        <taxon>Pucciniomycotina</taxon>
        <taxon>Pucciniomycetes</taxon>
        <taxon>Pucciniales</taxon>
        <taxon>Pucciniaceae</taxon>
        <taxon>Puccinia</taxon>
    </lineage>
</organism>
<sequence length="72" mass="8275">NGESRSIPDPVIPAELSQEEKTDKPIKILDKKLTRIEGKAYDDKWLAKEKIQNADILLRRFRAVRKGSVMIL</sequence>
<accession>A0A0L6VW88</accession>
<keyword evidence="2" id="KW-1185">Reference proteome</keyword>
<dbReference type="OrthoDB" id="2515364at2759"/>
<reference evidence="1 2" key="1">
    <citation type="submission" date="2015-08" db="EMBL/GenBank/DDBJ databases">
        <title>Next Generation Sequencing and Analysis of the Genome of Puccinia sorghi L Schw, the Causal Agent of Maize Common Rust.</title>
        <authorList>
            <person name="Rochi L."/>
            <person name="Burguener G."/>
            <person name="Darino M."/>
            <person name="Turjanski A."/>
            <person name="Kreff E."/>
            <person name="Dieguez M.J."/>
            <person name="Sacco F."/>
        </authorList>
    </citation>
    <scope>NUCLEOTIDE SEQUENCE [LARGE SCALE GENOMIC DNA]</scope>
    <source>
        <strain evidence="1 2">RO10H11247</strain>
    </source>
</reference>
<name>A0A0L6VW88_9BASI</name>
<gene>
    <name evidence="1" type="ORF">VP01_10188g1</name>
</gene>
<comment type="caution">
    <text evidence="1">The sequence shown here is derived from an EMBL/GenBank/DDBJ whole genome shotgun (WGS) entry which is preliminary data.</text>
</comment>
<evidence type="ECO:0000313" key="2">
    <source>
        <dbReference type="Proteomes" id="UP000037035"/>
    </source>
</evidence>